<dbReference type="AlphaFoldDB" id="A0A139GWJ7"/>
<dbReference type="STRING" id="321146.A0A139GWJ7"/>
<gene>
    <name evidence="1" type="ORF">AC578_4150</name>
</gene>
<dbReference type="EMBL" id="LFZN01000281">
    <property type="protein sequence ID" value="KXS94532.1"/>
    <property type="molecule type" value="Genomic_DNA"/>
</dbReference>
<protein>
    <submittedName>
        <fullName evidence="1">Uncharacterized protein</fullName>
    </submittedName>
</protein>
<name>A0A139GWJ7_9PEZI</name>
<evidence type="ECO:0000313" key="1">
    <source>
        <dbReference type="EMBL" id="KXS94532.1"/>
    </source>
</evidence>
<evidence type="ECO:0000313" key="2">
    <source>
        <dbReference type="Proteomes" id="UP000070133"/>
    </source>
</evidence>
<organism evidence="1 2">
    <name type="scientific">Pseudocercospora eumusae</name>
    <dbReference type="NCBI Taxonomy" id="321146"/>
    <lineage>
        <taxon>Eukaryota</taxon>
        <taxon>Fungi</taxon>
        <taxon>Dikarya</taxon>
        <taxon>Ascomycota</taxon>
        <taxon>Pezizomycotina</taxon>
        <taxon>Dothideomycetes</taxon>
        <taxon>Dothideomycetidae</taxon>
        <taxon>Mycosphaerellales</taxon>
        <taxon>Mycosphaerellaceae</taxon>
        <taxon>Pseudocercospora</taxon>
    </lineage>
</organism>
<reference evidence="1 2" key="1">
    <citation type="submission" date="2015-07" db="EMBL/GenBank/DDBJ databases">
        <title>Comparative genomics of the Sigatoka disease complex on banana suggests a link between parallel evolutionary changes in Pseudocercospora fijiensis and Pseudocercospora eumusae and increased virulence on the banana host.</title>
        <authorList>
            <person name="Chang T.-C."/>
            <person name="Salvucci A."/>
            <person name="Crous P.W."/>
            <person name="Stergiopoulos I."/>
        </authorList>
    </citation>
    <scope>NUCLEOTIDE SEQUENCE [LARGE SCALE GENOMIC DNA]</scope>
    <source>
        <strain evidence="1 2">CBS 114824</strain>
    </source>
</reference>
<sequence length="139" mass="14884">MSRERLQILRKQIDEHDGRTAVAAEFLMVMAGGFEGAIDECLGVRKFGKGYFDVDYGAHWRCGVSEARGTLVVLCPDGIHGVSAPLNGFVHIVVPYCERLLMSGLAAALLHNVTTGVGELKIANESSLESGKPVNGIVT</sequence>
<dbReference type="Proteomes" id="UP000070133">
    <property type="component" value="Unassembled WGS sequence"/>
</dbReference>
<accession>A0A139GWJ7</accession>
<proteinExistence type="predicted"/>
<dbReference type="OrthoDB" id="3934931at2759"/>
<keyword evidence="2" id="KW-1185">Reference proteome</keyword>
<comment type="caution">
    <text evidence="1">The sequence shown here is derived from an EMBL/GenBank/DDBJ whole genome shotgun (WGS) entry which is preliminary data.</text>
</comment>